<reference evidence="3" key="1">
    <citation type="submission" date="2020-07" db="EMBL/GenBank/DDBJ databases">
        <title>The High-quality genome of the commercially important snow crab, Chionoecetes opilio.</title>
        <authorList>
            <person name="Jeong J.-H."/>
            <person name="Ryu S."/>
        </authorList>
    </citation>
    <scope>NUCLEOTIDE SEQUENCE</scope>
    <source>
        <strain evidence="3">MADBK_172401_WGS</strain>
        <tissue evidence="3">Digestive gland</tissue>
    </source>
</reference>
<dbReference type="PANTHER" id="PTHR21177">
    <property type="entry name" value="IP06524P-RELATED"/>
    <property type="match status" value="1"/>
</dbReference>
<dbReference type="Pfam" id="PF16033">
    <property type="entry name" value="DUF4789"/>
    <property type="match status" value="1"/>
</dbReference>
<evidence type="ECO:0000313" key="3">
    <source>
        <dbReference type="EMBL" id="KAG0723815.1"/>
    </source>
</evidence>
<accession>A0A8J4YNJ8</accession>
<dbReference type="Proteomes" id="UP000770661">
    <property type="component" value="Unassembled WGS sequence"/>
</dbReference>
<evidence type="ECO:0000313" key="4">
    <source>
        <dbReference type="Proteomes" id="UP000770661"/>
    </source>
</evidence>
<evidence type="ECO:0000259" key="2">
    <source>
        <dbReference type="Pfam" id="PF16033"/>
    </source>
</evidence>
<keyword evidence="1" id="KW-0732">Signal</keyword>
<comment type="caution">
    <text evidence="3">The sequence shown here is derived from an EMBL/GenBank/DDBJ whole genome shotgun (WGS) entry which is preliminary data.</text>
</comment>
<gene>
    <name evidence="3" type="ORF">GWK47_041870</name>
</gene>
<dbReference type="InterPro" id="IPR031993">
    <property type="entry name" value="DUF4789"/>
</dbReference>
<proteinExistence type="predicted"/>
<keyword evidence="4" id="KW-1185">Reference proteome</keyword>
<protein>
    <recommendedName>
        <fullName evidence="2">DUF4789 domain-containing protein</fullName>
    </recommendedName>
</protein>
<organism evidence="3 4">
    <name type="scientific">Chionoecetes opilio</name>
    <name type="common">Atlantic snow crab</name>
    <name type="synonym">Cancer opilio</name>
    <dbReference type="NCBI Taxonomy" id="41210"/>
    <lineage>
        <taxon>Eukaryota</taxon>
        <taxon>Metazoa</taxon>
        <taxon>Ecdysozoa</taxon>
        <taxon>Arthropoda</taxon>
        <taxon>Crustacea</taxon>
        <taxon>Multicrustacea</taxon>
        <taxon>Malacostraca</taxon>
        <taxon>Eumalacostraca</taxon>
        <taxon>Eucarida</taxon>
        <taxon>Decapoda</taxon>
        <taxon>Pleocyemata</taxon>
        <taxon>Brachyura</taxon>
        <taxon>Eubrachyura</taxon>
        <taxon>Majoidea</taxon>
        <taxon>Majidae</taxon>
        <taxon>Chionoecetes</taxon>
    </lineage>
</organism>
<evidence type="ECO:0000256" key="1">
    <source>
        <dbReference type="SAM" id="SignalP"/>
    </source>
</evidence>
<name>A0A8J4YNJ8_CHIOP</name>
<feature type="chain" id="PRO_5035267179" description="DUF4789 domain-containing protein" evidence="1">
    <location>
        <begin position="21"/>
        <end position="368"/>
    </location>
</feature>
<sequence>MSTFLLTLLVVCCAARGVYSAATPLWLMADYDSELHSDILSAAASSKPSQRGKLHRSLSFHLPTFEPEQPALERLSDAAGKTLVDTRHIILPRETGDYGSGDPGVIASPGDAALKKVLFPSGFKGDFEPIEPASSCMVSRNLTVSHNKKSWKLLTRGQCPEGEWAVIVAECQPACRPQPCLQGELEYEGRCVSPSDPTVCSEEQILYITLRGTIYCDCEQDHFYHAWSSACLARRYRGPCDFGFILEINQDGNVECMANDCQSDTYEKDPTSGKCFRKDFVGYCPLDTLQFNSMDQTVGCPIIYVRAALDRAITRSCTRGSRIDHSGNCRQELVVPSLISMPRSLTDGCPDGAIRAQTGSCRRVNGFI</sequence>
<dbReference type="AlphaFoldDB" id="A0A8J4YNJ8"/>
<dbReference type="OrthoDB" id="6576946at2759"/>
<feature type="signal peptide" evidence="1">
    <location>
        <begin position="1"/>
        <end position="20"/>
    </location>
</feature>
<dbReference type="EMBL" id="JACEEZ010007672">
    <property type="protein sequence ID" value="KAG0723815.1"/>
    <property type="molecule type" value="Genomic_DNA"/>
</dbReference>
<feature type="domain" description="DUF4789" evidence="2">
    <location>
        <begin position="200"/>
        <end position="276"/>
    </location>
</feature>